<feature type="chain" id="PRO_5045910214" evidence="1">
    <location>
        <begin position="25"/>
        <end position="315"/>
    </location>
</feature>
<dbReference type="EMBL" id="JBFXLQ010000078">
    <property type="protein sequence ID" value="KAL2860987.1"/>
    <property type="molecule type" value="Genomic_DNA"/>
</dbReference>
<reference evidence="2 3" key="1">
    <citation type="submission" date="2024-07" db="EMBL/GenBank/DDBJ databases">
        <title>Section-level genome sequencing and comparative genomics of Aspergillus sections Usti and Cavernicolus.</title>
        <authorList>
            <consortium name="Lawrence Berkeley National Laboratory"/>
            <person name="Nybo J.L."/>
            <person name="Vesth T.C."/>
            <person name="Theobald S."/>
            <person name="Frisvad J.C."/>
            <person name="Larsen T.O."/>
            <person name="Kjaerboelling I."/>
            <person name="Rothschild-Mancinelli K."/>
            <person name="Lyhne E.K."/>
            <person name="Kogle M.E."/>
            <person name="Barry K."/>
            <person name="Clum A."/>
            <person name="Na H."/>
            <person name="Ledsgaard L."/>
            <person name="Lin J."/>
            <person name="Lipzen A."/>
            <person name="Kuo A."/>
            <person name="Riley R."/>
            <person name="Mondo S."/>
            <person name="Labutti K."/>
            <person name="Haridas S."/>
            <person name="Pangalinan J."/>
            <person name="Salamov A.A."/>
            <person name="Simmons B.A."/>
            <person name="Magnuson J.K."/>
            <person name="Chen J."/>
            <person name="Drula E."/>
            <person name="Henrissat B."/>
            <person name="Wiebenga A."/>
            <person name="Lubbers R.J."/>
            <person name="Gomes A.C."/>
            <person name="Macurrencykelacurrency M.R."/>
            <person name="Stajich J."/>
            <person name="Grigoriev I.V."/>
            <person name="Mortensen U.H."/>
            <person name="De Vries R.P."/>
            <person name="Baker S.E."/>
            <person name="Andersen M.R."/>
        </authorList>
    </citation>
    <scope>NUCLEOTIDE SEQUENCE [LARGE SCALE GENOMIC DNA]</scope>
    <source>
        <strain evidence="2 3">CBS 449.75</strain>
    </source>
</reference>
<name>A0ABR4L9E5_9EURO</name>
<dbReference type="GeneID" id="98149086"/>
<evidence type="ECO:0000313" key="3">
    <source>
        <dbReference type="Proteomes" id="UP001610432"/>
    </source>
</evidence>
<evidence type="ECO:0000313" key="2">
    <source>
        <dbReference type="EMBL" id="KAL2860987.1"/>
    </source>
</evidence>
<accession>A0ABR4L9E5</accession>
<keyword evidence="1" id="KW-0732">Signal</keyword>
<comment type="caution">
    <text evidence="2">The sequence shown here is derived from an EMBL/GenBank/DDBJ whole genome shotgun (WGS) entry which is preliminary data.</text>
</comment>
<protein>
    <submittedName>
        <fullName evidence="2">Uncharacterized protein</fullName>
    </submittedName>
</protein>
<organism evidence="2 3">
    <name type="scientific">Aspergillus lucknowensis</name>
    <dbReference type="NCBI Taxonomy" id="176173"/>
    <lineage>
        <taxon>Eukaryota</taxon>
        <taxon>Fungi</taxon>
        <taxon>Dikarya</taxon>
        <taxon>Ascomycota</taxon>
        <taxon>Pezizomycotina</taxon>
        <taxon>Eurotiomycetes</taxon>
        <taxon>Eurotiomycetidae</taxon>
        <taxon>Eurotiales</taxon>
        <taxon>Aspergillaceae</taxon>
        <taxon>Aspergillus</taxon>
        <taxon>Aspergillus subgen. Nidulantes</taxon>
    </lineage>
</organism>
<proteinExistence type="predicted"/>
<dbReference type="Proteomes" id="UP001610432">
    <property type="component" value="Unassembled WGS sequence"/>
</dbReference>
<gene>
    <name evidence="2" type="ORF">BJX67DRAFT_386145</name>
</gene>
<evidence type="ECO:0000256" key="1">
    <source>
        <dbReference type="SAM" id="SignalP"/>
    </source>
</evidence>
<sequence length="315" mass="35203">MRLSIGTLLSALLAGSLLHPGAVSTPLKQGTAPGEVFDNALGDTTDHPTPSNFSIPGTLTSRQEEKKLLTWEEAVEIGKRNIAKLDNAGDDTGCDEVIPSYAENYVERGGKYGSKDFLTRELKISALGYFPEKVLNVVGVSDKSEKITDKSIFSKEQEDGVQQKDRRPVSQNAFLPDKGIIFARSNFLKNDHTPEEKGRIMPGEIMMQVWDELAGSKRDDLQWIVRVHVANEDSANIIRMAREKVGGSMRDLVRITRQDHQEEFEALAGTPNCRGVYPTLATHDFGRLKDRRVTEIVLWEEGGQFNFILMKIERD</sequence>
<dbReference type="RefSeq" id="XP_070880881.1">
    <property type="nucleotide sequence ID" value="XM_071034014.1"/>
</dbReference>
<keyword evidence="3" id="KW-1185">Reference proteome</keyword>
<feature type="signal peptide" evidence="1">
    <location>
        <begin position="1"/>
        <end position="24"/>
    </location>
</feature>